<reference evidence="1 2" key="1">
    <citation type="submission" date="2016-03" db="EMBL/GenBank/DDBJ databases">
        <title>Draft genome sequence of Flavobacterium fryxellicola DSM 16209.</title>
        <authorList>
            <person name="Shin S.-K."/>
            <person name="Yi H."/>
        </authorList>
    </citation>
    <scope>NUCLEOTIDE SEQUENCE [LARGE SCALE GENOMIC DNA]</scope>
    <source>
        <strain evidence="1 2">DSM 16209</strain>
    </source>
</reference>
<keyword evidence="1" id="KW-0378">Hydrolase</keyword>
<name>A0A167VC59_9FLAO</name>
<evidence type="ECO:0000313" key="1">
    <source>
        <dbReference type="EMBL" id="OAB26268.1"/>
    </source>
</evidence>
<gene>
    <name evidence="1" type="ORF">FBFR_13115</name>
</gene>
<dbReference type="PANTHER" id="PTHR35802">
    <property type="entry name" value="PROTEASE SYNTHASE AND SPORULATION PROTEIN PAI 2"/>
    <property type="match status" value="1"/>
</dbReference>
<dbReference type="InterPro" id="IPR007396">
    <property type="entry name" value="TR_PAI2-type"/>
</dbReference>
<dbReference type="STRING" id="249352.SAMN05444395_11323"/>
<dbReference type="AlphaFoldDB" id="A0A167VC59"/>
<sequence>MYIPDIYKNENQQEIRKFLQENSFGILINQSNGKLCATHIPLELDSNNQGKDILQGHISKENPQWNGFEANDQILAVFSGPHNYISSSWYDHENVPTWNYVAVHIYGTIKIIEGEAVIESLKKLVNKYEKNSENPVRIEALSKKTMLQTRGIVAFEIEITEIQATRKMSQNRDNKNYQNIIAELEKVNTNQSIATATEMKKCPI</sequence>
<dbReference type="Pfam" id="PF04299">
    <property type="entry name" value="FMN_bind_2"/>
    <property type="match status" value="1"/>
</dbReference>
<keyword evidence="2" id="KW-1185">Reference proteome</keyword>
<keyword evidence="1" id="KW-0645">Protease</keyword>
<dbReference type="InterPro" id="IPR012349">
    <property type="entry name" value="Split_barrel_FMN-bd"/>
</dbReference>
<dbReference type="OrthoDB" id="9794948at2"/>
<dbReference type="Gene3D" id="2.30.110.10">
    <property type="entry name" value="Electron Transport, Fmn-binding Protein, Chain A"/>
    <property type="match status" value="1"/>
</dbReference>
<dbReference type="SUPFAM" id="SSF50475">
    <property type="entry name" value="FMN-binding split barrel"/>
    <property type="match status" value="1"/>
</dbReference>
<comment type="caution">
    <text evidence="1">The sequence shown here is derived from an EMBL/GenBank/DDBJ whole genome shotgun (WGS) entry which is preliminary data.</text>
</comment>
<organism evidence="1 2">
    <name type="scientific">Flavobacterium fryxellicola</name>
    <dbReference type="NCBI Taxonomy" id="249352"/>
    <lineage>
        <taxon>Bacteria</taxon>
        <taxon>Pseudomonadati</taxon>
        <taxon>Bacteroidota</taxon>
        <taxon>Flavobacteriia</taxon>
        <taxon>Flavobacteriales</taxon>
        <taxon>Flavobacteriaceae</taxon>
        <taxon>Flavobacterium</taxon>
    </lineage>
</organism>
<dbReference type="EMBL" id="LVJE01000033">
    <property type="protein sequence ID" value="OAB26268.1"/>
    <property type="molecule type" value="Genomic_DNA"/>
</dbReference>
<dbReference type="RefSeq" id="WP_066082089.1">
    <property type="nucleotide sequence ID" value="NZ_FRDK01000013.1"/>
</dbReference>
<accession>A0A167VC59</accession>
<dbReference type="Proteomes" id="UP000077164">
    <property type="component" value="Unassembled WGS sequence"/>
</dbReference>
<dbReference type="PIRSF" id="PIRSF010372">
    <property type="entry name" value="PaiB"/>
    <property type="match status" value="1"/>
</dbReference>
<dbReference type="GO" id="GO:0006508">
    <property type="term" value="P:proteolysis"/>
    <property type="evidence" value="ECO:0007669"/>
    <property type="project" value="UniProtKB-KW"/>
</dbReference>
<evidence type="ECO:0000313" key="2">
    <source>
        <dbReference type="Proteomes" id="UP000077164"/>
    </source>
</evidence>
<protein>
    <submittedName>
        <fullName evidence="1">Protease</fullName>
    </submittedName>
</protein>
<dbReference type="PANTHER" id="PTHR35802:SF1">
    <property type="entry name" value="PROTEASE SYNTHASE AND SPORULATION PROTEIN PAI 2"/>
    <property type="match status" value="1"/>
</dbReference>
<dbReference type="GO" id="GO:0008233">
    <property type="term" value="F:peptidase activity"/>
    <property type="evidence" value="ECO:0007669"/>
    <property type="project" value="UniProtKB-KW"/>
</dbReference>
<proteinExistence type="predicted"/>